<dbReference type="PROSITE" id="PS51471">
    <property type="entry name" value="FE2OG_OXY"/>
    <property type="match status" value="1"/>
</dbReference>
<reference evidence="8" key="1">
    <citation type="journal article" date="2022" name="Front. Genet.">
        <title>Chromosome-Scale Assembly of the Dendrobium nobile Genome Provides Insights Into the Molecular Mechanism of the Biosynthesis of the Medicinal Active Ingredient of Dendrobium.</title>
        <authorList>
            <person name="Xu Q."/>
            <person name="Niu S.-C."/>
            <person name="Li K.-L."/>
            <person name="Zheng P.-J."/>
            <person name="Zhang X.-J."/>
            <person name="Jia Y."/>
            <person name="Liu Y."/>
            <person name="Niu Y.-X."/>
            <person name="Yu L.-H."/>
            <person name="Chen D.-F."/>
            <person name="Zhang G.-Q."/>
        </authorList>
    </citation>
    <scope>NUCLEOTIDE SEQUENCE</scope>
    <source>
        <tissue evidence="8">Leaf</tissue>
    </source>
</reference>
<dbReference type="InterPro" id="IPR044861">
    <property type="entry name" value="IPNS-like_FE2OG_OXY"/>
</dbReference>
<dbReference type="PRINTS" id="PR00682">
    <property type="entry name" value="IPNSYNTHASE"/>
</dbReference>
<keyword evidence="3 5" id="KW-0560">Oxidoreductase</keyword>
<keyword evidence="2 5" id="KW-0479">Metal-binding</keyword>
<dbReference type="Pfam" id="PF03171">
    <property type="entry name" value="2OG-FeII_Oxy"/>
    <property type="match status" value="1"/>
</dbReference>
<dbReference type="Proteomes" id="UP000829196">
    <property type="component" value="Unassembled WGS sequence"/>
</dbReference>
<feature type="region of interest" description="Disordered" evidence="6">
    <location>
        <begin position="71"/>
        <end position="90"/>
    </location>
</feature>
<dbReference type="PANTHER" id="PTHR10209:SF590">
    <property type="entry name" value="2-OXOGLUTARATE (2OG) AND FE(II)-DEPENDENT OXYGENASE SUPERFAMILY PROTEIN"/>
    <property type="match status" value="1"/>
</dbReference>
<dbReference type="SUPFAM" id="SSF51197">
    <property type="entry name" value="Clavaminate synthase-like"/>
    <property type="match status" value="1"/>
</dbReference>
<evidence type="ECO:0000259" key="7">
    <source>
        <dbReference type="PROSITE" id="PS51471"/>
    </source>
</evidence>
<dbReference type="InterPro" id="IPR005123">
    <property type="entry name" value="Oxoglu/Fe-dep_dioxygenase_dom"/>
</dbReference>
<gene>
    <name evidence="8" type="ORF">KFK09_017887</name>
</gene>
<accession>A0A8T3ATP4</accession>
<dbReference type="InterPro" id="IPR026992">
    <property type="entry name" value="DIOX_N"/>
</dbReference>
<dbReference type="EMBL" id="JAGYWB010000013">
    <property type="protein sequence ID" value="KAI0499679.1"/>
    <property type="molecule type" value="Genomic_DNA"/>
</dbReference>
<dbReference type="OrthoDB" id="288590at2759"/>
<dbReference type="FunFam" id="2.60.120.330:FF:000006">
    <property type="entry name" value="2-oxoglutarate-Fe(II) type oxidoreductase hxnY"/>
    <property type="match status" value="1"/>
</dbReference>
<keyword evidence="9" id="KW-1185">Reference proteome</keyword>
<feature type="domain" description="Fe2OG dioxygenase" evidence="7">
    <location>
        <begin position="164"/>
        <end position="270"/>
    </location>
</feature>
<comment type="caution">
    <text evidence="8">The sequence shown here is derived from an EMBL/GenBank/DDBJ whole genome shotgun (WGS) entry which is preliminary data.</text>
</comment>
<evidence type="ECO:0000256" key="5">
    <source>
        <dbReference type="RuleBase" id="RU003682"/>
    </source>
</evidence>
<evidence type="ECO:0000256" key="3">
    <source>
        <dbReference type="ARBA" id="ARBA00023002"/>
    </source>
</evidence>
<dbReference type="InterPro" id="IPR027443">
    <property type="entry name" value="IPNS-like_sf"/>
</dbReference>
<organism evidence="8 9">
    <name type="scientific">Dendrobium nobile</name>
    <name type="common">Orchid</name>
    <dbReference type="NCBI Taxonomy" id="94219"/>
    <lineage>
        <taxon>Eukaryota</taxon>
        <taxon>Viridiplantae</taxon>
        <taxon>Streptophyta</taxon>
        <taxon>Embryophyta</taxon>
        <taxon>Tracheophyta</taxon>
        <taxon>Spermatophyta</taxon>
        <taxon>Magnoliopsida</taxon>
        <taxon>Liliopsida</taxon>
        <taxon>Asparagales</taxon>
        <taxon>Orchidaceae</taxon>
        <taxon>Epidendroideae</taxon>
        <taxon>Malaxideae</taxon>
        <taxon>Dendrobiinae</taxon>
        <taxon>Dendrobium</taxon>
    </lineage>
</organism>
<evidence type="ECO:0000256" key="2">
    <source>
        <dbReference type="ARBA" id="ARBA00022723"/>
    </source>
</evidence>
<proteinExistence type="inferred from homology"/>
<keyword evidence="4 5" id="KW-0408">Iron</keyword>
<name>A0A8T3ATP4_DENNO</name>
<evidence type="ECO:0000256" key="4">
    <source>
        <dbReference type="ARBA" id="ARBA00023004"/>
    </source>
</evidence>
<dbReference type="PANTHER" id="PTHR10209">
    <property type="entry name" value="OXIDOREDUCTASE, 2OG-FE II OXYGENASE FAMILY PROTEIN"/>
    <property type="match status" value="1"/>
</dbReference>
<dbReference type="SMR" id="A0A8T3ATP4"/>
<evidence type="ECO:0000256" key="1">
    <source>
        <dbReference type="ARBA" id="ARBA00008056"/>
    </source>
</evidence>
<evidence type="ECO:0000313" key="9">
    <source>
        <dbReference type="Proteomes" id="UP000829196"/>
    </source>
</evidence>
<dbReference type="Pfam" id="PF14226">
    <property type="entry name" value="DIOX_N"/>
    <property type="match status" value="1"/>
</dbReference>
<dbReference type="AlphaFoldDB" id="A0A8T3ATP4"/>
<dbReference type="GO" id="GO:0051213">
    <property type="term" value="F:dioxygenase activity"/>
    <property type="evidence" value="ECO:0007669"/>
    <property type="project" value="UniProtKB-ARBA"/>
</dbReference>
<sequence>MAGSLQLPLVDLFSADRAAAVQSIREACLEYGFFYIKNHGIDREIHLVFRESEKFFSLPFDEKMKLQRNDDHRGYTPPYAENLDPSSKSKGDLKESFYIGPAKSCKSILESNQWPSEASLPLWRSTMVSYHEKVLTIGKHLLSLIALSLKLDEQFFETIGALDPPMGFVRLLHYPGELKVEDYDNYGASAHSDYGMITLLVTDGVPGLQICRDKDRRPQLWEDVPHIEGAFIVNIGDMLERWTNCLFRSTLHRVVAIGKERYSVAFFLDPSSDCLVECLESCCSETSPPRFPPIRGGDYLKERLELTYSK</sequence>
<dbReference type="GO" id="GO:0046872">
    <property type="term" value="F:metal ion binding"/>
    <property type="evidence" value="ECO:0007669"/>
    <property type="project" value="UniProtKB-KW"/>
</dbReference>
<evidence type="ECO:0000256" key="6">
    <source>
        <dbReference type="SAM" id="MobiDB-lite"/>
    </source>
</evidence>
<evidence type="ECO:0000313" key="8">
    <source>
        <dbReference type="EMBL" id="KAI0499679.1"/>
    </source>
</evidence>
<comment type="similarity">
    <text evidence="1 5">Belongs to the iron/ascorbate-dependent oxidoreductase family.</text>
</comment>
<protein>
    <recommendedName>
        <fullName evidence="7">Fe2OG dioxygenase domain-containing protein</fullName>
    </recommendedName>
</protein>
<dbReference type="Gene3D" id="2.60.120.330">
    <property type="entry name" value="B-lactam Antibiotic, Isopenicillin N Synthase, Chain"/>
    <property type="match status" value="1"/>
</dbReference>